<protein>
    <recommendedName>
        <fullName evidence="2">DUF642 domain-containing protein</fullName>
    </recommendedName>
</protein>
<feature type="domain" description="DUF642" evidence="2">
    <location>
        <begin position="41"/>
        <end position="169"/>
    </location>
</feature>
<dbReference type="SUPFAM" id="SSF49785">
    <property type="entry name" value="Galactose-binding domain-like"/>
    <property type="match status" value="1"/>
</dbReference>
<dbReference type="Gene3D" id="2.60.120.260">
    <property type="entry name" value="Galactose-binding domain-like"/>
    <property type="match status" value="1"/>
</dbReference>
<dbReference type="Pfam" id="PF04862">
    <property type="entry name" value="DUF642"/>
    <property type="match status" value="1"/>
</dbReference>
<sequence length="200" mass="20004">MKSKLLVAALVAATVTGSAHAAPFFSDDFQSNGVGFNIAPSGWTVSGGTVDIVGPGYFPGLCAPAGAEKCIDLDGSSSDAGVLSRVFSLTGGNTYTLSFDLAGNRRSAGTETGTVTFGTSVLGFSVPATQTAYANLSLLFTPGSSGNYSLSFANDGGDNMGAILDNVVITVESNGVPVPGTLGLLAAAVVAGIAARRRRN</sequence>
<accession>A0A011NPQ2</accession>
<dbReference type="InterPro" id="IPR008979">
    <property type="entry name" value="Galactose-bd-like_sf"/>
</dbReference>
<dbReference type="Proteomes" id="UP000020218">
    <property type="component" value="Unassembled WGS sequence"/>
</dbReference>
<organism evidence="3 4">
    <name type="scientific">Candidatus Accumulibacter adjunctus</name>
    <dbReference type="NCBI Taxonomy" id="1454001"/>
    <lineage>
        <taxon>Bacteria</taxon>
        <taxon>Pseudomonadati</taxon>
        <taxon>Pseudomonadota</taxon>
        <taxon>Betaproteobacteria</taxon>
        <taxon>Candidatus Accumulibacter</taxon>
    </lineage>
</organism>
<feature type="chain" id="PRO_5001462471" description="DUF642 domain-containing protein" evidence="1">
    <location>
        <begin position="22"/>
        <end position="200"/>
    </location>
</feature>
<comment type="caution">
    <text evidence="3">The sequence shown here is derived from an EMBL/GenBank/DDBJ whole genome shotgun (WGS) entry which is preliminary data.</text>
</comment>
<evidence type="ECO:0000259" key="2">
    <source>
        <dbReference type="Pfam" id="PF04862"/>
    </source>
</evidence>
<proteinExistence type="predicted"/>
<dbReference type="InterPro" id="IPR013424">
    <property type="entry name" value="Ice-binding_C"/>
</dbReference>
<dbReference type="AlphaFoldDB" id="A0A011NPQ2"/>
<feature type="signal peptide" evidence="1">
    <location>
        <begin position="1"/>
        <end position="21"/>
    </location>
</feature>
<evidence type="ECO:0000313" key="4">
    <source>
        <dbReference type="Proteomes" id="UP000020218"/>
    </source>
</evidence>
<dbReference type="PATRIC" id="fig|1454001.3.peg.2596"/>
<dbReference type="NCBIfam" id="TIGR02595">
    <property type="entry name" value="PEP_CTERM"/>
    <property type="match status" value="1"/>
</dbReference>
<evidence type="ECO:0000313" key="3">
    <source>
        <dbReference type="EMBL" id="EXI66435.1"/>
    </source>
</evidence>
<name>A0A011NPQ2_9PROT</name>
<dbReference type="InterPro" id="IPR006946">
    <property type="entry name" value="DGR2-like_dom"/>
</dbReference>
<keyword evidence="4" id="KW-1185">Reference proteome</keyword>
<reference evidence="3" key="1">
    <citation type="submission" date="2014-02" db="EMBL/GenBank/DDBJ databases">
        <title>Expanding our view of genomic diversity in Candidatus Accumulibacter clades.</title>
        <authorList>
            <person name="Skennerton C.T."/>
            <person name="Barr J.J."/>
            <person name="Slater F.R."/>
            <person name="Bond P.L."/>
            <person name="Tyson G.W."/>
        </authorList>
    </citation>
    <scope>NUCLEOTIDE SEQUENCE [LARGE SCALE GENOMIC DNA]</scope>
</reference>
<keyword evidence="1" id="KW-0732">Signal</keyword>
<gene>
    <name evidence="3" type="ORF">AW08_02549</name>
</gene>
<evidence type="ECO:0000256" key="1">
    <source>
        <dbReference type="SAM" id="SignalP"/>
    </source>
</evidence>
<dbReference type="EMBL" id="JFAX01000015">
    <property type="protein sequence ID" value="EXI66435.1"/>
    <property type="molecule type" value="Genomic_DNA"/>
</dbReference>